<dbReference type="KEGG" id="aqu:109580636"/>
<keyword evidence="3" id="KW-1185">Reference proteome</keyword>
<reference evidence="3" key="1">
    <citation type="journal article" date="2010" name="Nature">
        <title>The Amphimedon queenslandica genome and the evolution of animal complexity.</title>
        <authorList>
            <person name="Srivastava M."/>
            <person name="Simakov O."/>
            <person name="Chapman J."/>
            <person name="Fahey B."/>
            <person name="Gauthier M.E."/>
            <person name="Mitros T."/>
            <person name="Richards G.S."/>
            <person name="Conaco C."/>
            <person name="Dacre M."/>
            <person name="Hellsten U."/>
            <person name="Larroux C."/>
            <person name="Putnam N.H."/>
            <person name="Stanke M."/>
            <person name="Adamska M."/>
            <person name="Darling A."/>
            <person name="Degnan S.M."/>
            <person name="Oakley T.H."/>
            <person name="Plachetzki D.C."/>
            <person name="Zhai Y."/>
            <person name="Adamski M."/>
            <person name="Calcino A."/>
            <person name="Cummins S.F."/>
            <person name="Goodstein D.M."/>
            <person name="Harris C."/>
            <person name="Jackson D.J."/>
            <person name="Leys S.P."/>
            <person name="Shu S."/>
            <person name="Woodcroft B.J."/>
            <person name="Vervoort M."/>
            <person name="Kosik K.S."/>
            <person name="Manning G."/>
            <person name="Degnan B.M."/>
            <person name="Rokhsar D.S."/>
        </authorList>
    </citation>
    <scope>NUCLEOTIDE SEQUENCE [LARGE SCALE GENOMIC DNA]</scope>
</reference>
<dbReference type="Proteomes" id="UP000007879">
    <property type="component" value="Unassembled WGS sequence"/>
</dbReference>
<dbReference type="GeneID" id="109580636"/>
<feature type="region of interest" description="Disordered" evidence="1">
    <location>
        <begin position="89"/>
        <end position="124"/>
    </location>
</feature>
<sequence length="124" mass="13568">MISKAQPRSSSELHKDPVIRILIGAGEAPGIRGTWSSCDAVSLLSVTSLLVSLTEKSSSDDFSISNDDKFSRFMEIDKEVAELRNSLKEMKLKSDQDDEEDDSSDNQSDASDVQPTSIKLSTLN</sequence>
<feature type="compositionally biased region" description="Polar residues" evidence="1">
    <location>
        <begin position="113"/>
        <end position="124"/>
    </location>
</feature>
<accession>A0AAN0IXV6</accession>
<evidence type="ECO:0000313" key="2">
    <source>
        <dbReference type="EnsemblMetazoa" id="XP_019849600.1"/>
    </source>
</evidence>
<proteinExistence type="predicted"/>
<dbReference type="EnsemblMetazoa" id="XM_019994041.1">
    <property type="protein sequence ID" value="XP_019849600.1"/>
    <property type="gene ID" value="LOC109580636"/>
</dbReference>
<evidence type="ECO:0000256" key="1">
    <source>
        <dbReference type="SAM" id="MobiDB-lite"/>
    </source>
</evidence>
<dbReference type="AlphaFoldDB" id="A0AAN0IXV6"/>
<evidence type="ECO:0000313" key="3">
    <source>
        <dbReference type="Proteomes" id="UP000007879"/>
    </source>
</evidence>
<dbReference type="RefSeq" id="XP_019849600.1">
    <property type="nucleotide sequence ID" value="XM_019994041.1"/>
</dbReference>
<reference evidence="2" key="2">
    <citation type="submission" date="2024-06" db="UniProtKB">
        <authorList>
            <consortium name="EnsemblMetazoa"/>
        </authorList>
    </citation>
    <scope>IDENTIFICATION</scope>
</reference>
<organism evidence="2 3">
    <name type="scientific">Amphimedon queenslandica</name>
    <name type="common">Sponge</name>
    <dbReference type="NCBI Taxonomy" id="400682"/>
    <lineage>
        <taxon>Eukaryota</taxon>
        <taxon>Metazoa</taxon>
        <taxon>Porifera</taxon>
        <taxon>Demospongiae</taxon>
        <taxon>Heteroscleromorpha</taxon>
        <taxon>Haplosclerida</taxon>
        <taxon>Niphatidae</taxon>
        <taxon>Amphimedon</taxon>
    </lineage>
</organism>
<protein>
    <submittedName>
        <fullName evidence="2">Uncharacterized protein</fullName>
    </submittedName>
</protein>
<name>A0AAN0IXV6_AMPQE</name>